<protein>
    <submittedName>
        <fullName evidence="2">Uncharacterized protein</fullName>
    </submittedName>
</protein>
<gene>
    <name evidence="2" type="ORF">EI97DRAFT_472539</name>
</gene>
<accession>A0A6A6JYQ4</accession>
<proteinExistence type="predicted"/>
<reference evidence="2" key="1">
    <citation type="journal article" date="2020" name="Stud. Mycol.">
        <title>101 Dothideomycetes genomes: a test case for predicting lifestyles and emergence of pathogens.</title>
        <authorList>
            <person name="Haridas S."/>
            <person name="Albert R."/>
            <person name="Binder M."/>
            <person name="Bloem J."/>
            <person name="Labutti K."/>
            <person name="Salamov A."/>
            <person name="Andreopoulos B."/>
            <person name="Baker S."/>
            <person name="Barry K."/>
            <person name="Bills G."/>
            <person name="Bluhm B."/>
            <person name="Cannon C."/>
            <person name="Castanera R."/>
            <person name="Culley D."/>
            <person name="Daum C."/>
            <person name="Ezra D."/>
            <person name="Gonzalez J."/>
            <person name="Henrissat B."/>
            <person name="Kuo A."/>
            <person name="Liang C."/>
            <person name="Lipzen A."/>
            <person name="Lutzoni F."/>
            <person name="Magnuson J."/>
            <person name="Mondo S."/>
            <person name="Nolan M."/>
            <person name="Ohm R."/>
            <person name="Pangilinan J."/>
            <person name="Park H.-J."/>
            <person name="Ramirez L."/>
            <person name="Alfaro M."/>
            <person name="Sun H."/>
            <person name="Tritt A."/>
            <person name="Yoshinaga Y."/>
            <person name="Zwiers L.-H."/>
            <person name="Turgeon B."/>
            <person name="Goodwin S."/>
            <person name="Spatafora J."/>
            <person name="Crous P."/>
            <person name="Grigoriev I."/>
        </authorList>
    </citation>
    <scope>NUCLEOTIDE SEQUENCE</scope>
    <source>
        <strain evidence="2">CBS 379.55</strain>
    </source>
</reference>
<organism evidence="2 3">
    <name type="scientific">Westerdykella ornata</name>
    <dbReference type="NCBI Taxonomy" id="318751"/>
    <lineage>
        <taxon>Eukaryota</taxon>
        <taxon>Fungi</taxon>
        <taxon>Dikarya</taxon>
        <taxon>Ascomycota</taxon>
        <taxon>Pezizomycotina</taxon>
        <taxon>Dothideomycetes</taxon>
        <taxon>Pleosporomycetidae</taxon>
        <taxon>Pleosporales</taxon>
        <taxon>Sporormiaceae</taxon>
        <taxon>Westerdykella</taxon>
    </lineage>
</organism>
<keyword evidence="3" id="KW-1185">Reference proteome</keyword>
<dbReference type="EMBL" id="ML986484">
    <property type="protein sequence ID" value="KAF2281223.1"/>
    <property type="molecule type" value="Genomic_DNA"/>
</dbReference>
<feature type="transmembrane region" description="Helical" evidence="1">
    <location>
        <begin position="46"/>
        <end position="69"/>
    </location>
</feature>
<feature type="non-terminal residue" evidence="2">
    <location>
        <position position="1"/>
    </location>
</feature>
<evidence type="ECO:0000256" key="1">
    <source>
        <dbReference type="SAM" id="Phobius"/>
    </source>
</evidence>
<dbReference type="OrthoDB" id="10525061at2759"/>
<name>A0A6A6JYQ4_WESOR</name>
<evidence type="ECO:0000313" key="2">
    <source>
        <dbReference type="EMBL" id="KAF2281223.1"/>
    </source>
</evidence>
<sequence length="151" mass="17027">GNNFNTLTLPLAPRGLISLSILLGRPSETSIALEGSISFAKMPEPITMGIIAICYALFSVANTIIETIVKFFKAIREYRLERLFKKMGGLIQEHKQDGYLDRMQRRSLHGMLQKAREANWKGHIQNSGQRELIEQADQLEREIEEVVAAAD</sequence>
<keyword evidence="1" id="KW-1133">Transmembrane helix</keyword>
<dbReference type="RefSeq" id="XP_033658760.1">
    <property type="nucleotide sequence ID" value="XM_033801854.1"/>
</dbReference>
<dbReference type="Proteomes" id="UP000800097">
    <property type="component" value="Unassembled WGS sequence"/>
</dbReference>
<keyword evidence="1" id="KW-0812">Transmembrane</keyword>
<keyword evidence="1" id="KW-0472">Membrane</keyword>
<dbReference type="AlphaFoldDB" id="A0A6A6JYQ4"/>
<evidence type="ECO:0000313" key="3">
    <source>
        <dbReference type="Proteomes" id="UP000800097"/>
    </source>
</evidence>
<dbReference type="GeneID" id="54555029"/>